<feature type="domain" description="Aromatic amino acid beta-eliminating lyase/threonine aldolase" evidence="4">
    <location>
        <begin position="31"/>
        <end position="289"/>
    </location>
</feature>
<comment type="caution">
    <text evidence="5">The sequence shown here is derived from an EMBL/GenBank/DDBJ whole genome shotgun (WGS) entry which is preliminary data.</text>
</comment>
<evidence type="ECO:0000259" key="4">
    <source>
        <dbReference type="Pfam" id="PF01212"/>
    </source>
</evidence>
<keyword evidence="3" id="KW-0663">Pyridoxal phosphate</keyword>
<dbReference type="EMBL" id="QICL01000018">
    <property type="protein sequence ID" value="PXV62701.1"/>
    <property type="molecule type" value="Genomic_DNA"/>
</dbReference>
<accession>A0A2V3PLR6</accession>
<dbReference type="PANTHER" id="PTHR48097">
    <property type="entry name" value="L-THREONINE ALDOLASE-RELATED"/>
    <property type="match status" value="1"/>
</dbReference>
<dbReference type="RefSeq" id="WP_185144269.1">
    <property type="nucleotide sequence ID" value="NZ_QICL01000018.1"/>
</dbReference>
<dbReference type="SUPFAM" id="SSF53383">
    <property type="entry name" value="PLP-dependent transferases"/>
    <property type="match status" value="1"/>
</dbReference>
<dbReference type="InterPro" id="IPR015421">
    <property type="entry name" value="PyrdxlP-dep_Trfase_major"/>
</dbReference>
<evidence type="ECO:0000256" key="2">
    <source>
        <dbReference type="ARBA" id="ARBA00006966"/>
    </source>
</evidence>
<comment type="cofactor">
    <cofactor evidence="1">
        <name>pyridoxal 5'-phosphate</name>
        <dbReference type="ChEBI" id="CHEBI:597326"/>
    </cofactor>
</comment>
<gene>
    <name evidence="5" type="ORF">CLV62_11890</name>
</gene>
<keyword evidence="6" id="KW-1185">Reference proteome</keyword>
<dbReference type="AlphaFoldDB" id="A0A2V3PLR6"/>
<evidence type="ECO:0000256" key="3">
    <source>
        <dbReference type="ARBA" id="ARBA00022898"/>
    </source>
</evidence>
<proteinExistence type="inferred from homology"/>
<dbReference type="Gene3D" id="3.90.1150.10">
    <property type="entry name" value="Aspartate Aminotransferase, domain 1"/>
    <property type="match status" value="1"/>
</dbReference>
<evidence type="ECO:0000313" key="6">
    <source>
        <dbReference type="Proteomes" id="UP000247973"/>
    </source>
</evidence>
<comment type="similarity">
    <text evidence="2">Belongs to the threonine aldolase family.</text>
</comment>
<evidence type="ECO:0000256" key="1">
    <source>
        <dbReference type="ARBA" id="ARBA00001933"/>
    </source>
</evidence>
<dbReference type="InterPro" id="IPR001597">
    <property type="entry name" value="ArAA_b-elim_lyase/Thr_aldolase"/>
</dbReference>
<dbReference type="GO" id="GO:0016829">
    <property type="term" value="F:lyase activity"/>
    <property type="evidence" value="ECO:0007669"/>
    <property type="project" value="InterPro"/>
</dbReference>
<evidence type="ECO:0000313" key="5">
    <source>
        <dbReference type="EMBL" id="PXV62701.1"/>
    </source>
</evidence>
<dbReference type="Gene3D" id="3.40.640.10">
    <property type="entry name" value="Type I PLP-dependent aspartate aminotransferase-like (Major domain)"/>
    <property type="match status" value="1"/>
</dbReference>
<protein>
    <submittedName>
        <fullName evidence="5">L-threonine aldolase</fullName>
    </submittedName>
</protein>
<reference evidence="5 6" key="1">
    <citation type="submission" date="2018-03" db="EMBL/GenBank/DDBJ databases">
        <title>Genomic Encyclopedia of Archaeal and Bacterial Type Strains, Phase II (KMG-II): from individual species to whole genera.</title>
        <authorList>
            <person name="Goeker M."/>
        </authorList>
    </citation>
    <scope>NUCLEOTIDE SEQUENCE [LARGE SCALE GENOMIC DNA]</scope>
    <source>
        <strain evidence="5 6">DSM 100214</strain>
    </source>
</reference>
<dbReference type="GO" id="GO:0006520">
    <property type="term" value="P:amino acid metabolic process"/>
    <property type="evidence" value="ECO:0007669"/>
    <property type="project" value="InterPro"/>
</dbReference>
<organism evidence="5 6">
    <name type="scientific">Dysgonomonas alginatilytica</name>
    <dbReference type="NCBI Taxonomy" id="1605892"/>
    <lineage>
        <taxon>Bacteria</taxon>
        <taxon>Pseudomonadati</taxon>
        <taxon>Bacteroidota</taxon>
        <taxon>Bacteroidia</taxon>
        <taxon>Bacteroidales</taxon>
        <taxon>Dysgonomonadaceae</taxon>
        <taxon>Dysgonomonas</taxon>
    </lineage>
</organism>
<dbReference type="Proteomes" id="UP000247973">
    <property type="component" value="Unassembled WGS sequence"/>
</dbReference>
<sequence length="346" mass="38297">MIIHSFTNDYSEGCHPSILQALTESNLIQQSGYGDDAYTLSAIRSIRNKIGDDNAEVHLISGGTLTNLLVLASILKPFESVIAAQTGHISTHETGAIEATGHKIEEVFTSDGKLTPELIKPVLNKFPEYHTVKPRVVYISNSTEIGTIYNKKELTDLSEFCKENDLILFMDGARLPSALTAASNDLTLADVAHLTDVFYIGGTKSGALLGEAVVITNDTLKKDFKYHQKQRGAMMAKGRAIGIQFDQLLKDDLIFKLAAHANTLATKIRNTVEELGYSFLTESDSNQIFPILPNKVIDKLILKYGFYIWEPVDADNSAIRMVTSWATPEDKVNLFINDLKEISKLW</sequence>
<dbReference type="PANTHER" id="PTHR48097:SF5">
    <property type="entry name" value="LOW SPECIFICITY L-THREONINE ALDOLASE"/>
    <property type="match status" value="1"/>
</dbReference>
<dbReference type="InterPro" id="IPR015424">
    <property type="entry name" value="PyrdxlP-dep_Trfase"/>
</dbReference>
<name>A0A2V3PLR6_9BACT</name>
<dbReference type="Pfam" id="PF01212">
    <property type="entry name" value="Beta_elim_lyase"/>
    <property type="match status" value="1"/>
</dbReference>
<dbReference type="InterPro" id="IPR015422">
    <property type="entry name" value="PyrdxlP-dep_Trfase_small"/>
</dbReference>